<sequence length="247" mass="27068">MRLAVRADTSLLLHAFAPLPVGIASPVVVRCSSRSRDPPAPVRPGGLARRARRSRQRARSAHMDALRTFAAVRDGRRFPSCFAPPSAVRRRASAALRRTNRSARGRGCAPCRQLDGQDEGQRHKGRQFSDSGVKARFYQAVCAAKLACPEGRCALGPVTYDTDERALARARMLHGRLILGDERRGSDAPRNRCPLPIAGRHRARLRGAEVGDRHRARVPPAAETHPRARADLLPRTRAVSGIAHDDD</sequence>
<organism evidence="2 3">
    <name type="scientific">Caballeronia calidae</name>
    <dbReference type="NCBI Taxonomy" id="1777139"/>
    <lineage>
        <taxon>Bacteria</taxon>
        <taxon>Pseudomonadati</taxon>
        <taxon>Pseudomonadota</taxon>
        <taxon>Betaproteobacteria</taxon>
        <taxon>Burkholderiales</taxon>
        <taxon>Burkholderiaceae</taxon>
        <taxon>Caballeronia</taxon>
    </lineage>
</organism>
<reference evidence="2" key="1">
    <citation type="submission" date="2016-01" db="EMBL/GenBank/DDBJ databases">
        <authorList>
            <person name="Peeters C."/>
        </authorList>
    </citation>
    <scope>NUCLEOTIDE SEQUENCE</scope>
    <source>
        <strain evidence="2">LMG 29321</strain>
    </source>
</reference>
<accession>A0A158EJX7</accession>
<comment type="caution">
    <text evidence="2">The sequence shown here is derived from an EMBL/GenBank/DDBJ whole genome shotgun (WGS) entry which is preliminary data.</text>
</comment>
<feature type="compositionally biased region" description="Basic residues" evidence="1">
    <location>
        <begin position="95"/>
        <end position="104"/>
    </location>
</feature>
<feature type="compositionally biased region" description="Basic residues" evidence="1">
    <location>
        <begin position="49"/>
        <end position="60"/>
    </location>
</feature>
<feature type="region of interest" description="Disordered" evidence="1">
    <location>
        <begin position="95"/>
        <end position="129"/>
    </location>
</feature>
<feature type="region of interest" description="Disordered" evidence="1">
    <location>
        <begin position="32"/>
        <end position="60"/>
    </location>
</feature>
<gene>
    <name evidence="2" type="ORF">AWB78_08476</name>
</gene>
<proteinExistence type="predicted"/>
<keyword evidence="3" id="KW-1185">Reference proteome</keyword>
<dbReference type="EMBL" id="FCOX02000183">
    <property type="protein sequence ID" value="SAL07211.1"/>
    <property type="molecule type" value="Genomic_DNA"/>
</dbReference>
<evidence type="ECO:0000313" key="3">
    <source>
        <dbReference type="Proteomes" id="UP000071859"/>
    </source>
</evidence>
<evidence type="ECO:0000256" key="1">
    <source>
        <dbReference type="SAM" id="MobiDB-lite"/>
    </source>
</evidence>
<evidence type="ECO:0000313" key="2">
    <source>
        <dbReference type="EMBL" id="SAL07211.1"/>
    </source>
</evidence>
<name>A0A158EJX7_9BURK</name>
<dbReference type="Proteomes" id="UP000071859">
    <property type="component" value="Unassembled WGS sequence"/>
</dbReference>
<dbReference type="AlphaFoldDB" id="A0A158EJX7"/>
<protein>
    <submittedName>
        <fullName evidence="2">Uncharacterized protein</fullName>
    </submittedName>
</protein>